<protein>
    <recommendedName>
        <fullName evidence="3">EscE/YscE/SsaE family type III secretion system needle protein co-chaperone</fullName>
    </recommendedName>
</protein>
<evidence type="ECO:0000313" key="2">
    <source>
        <dbReference type="Proteomes" id="UP000236449"/>
    </source>
</evidence>
<reference evidence="1 2" key="1">
    <citation type="submission" date="2018-01" db="EMBL/GenBank/DDBJ databases">
        <title>Draft genome sequences of six Vibrio diazotrophicus strains isolated from deep-sea sediments of the Baltic Sea.</title>
        <authorList>
            <person name="Castillo D."/>
            <person name="Vandieken V."/>
            <person name="Chiang O."/>
            <person name="Middelboe M."/>
        </authorList>
    </citation>
    <scope>NUCLEOTIDE SEQUENCE [LARGE SCALE GENOMIC DNA]</scope>
    <source>
        <strain evidence="1 2">60.27F</strain>
    </source>
</reference>
<accession>A0A2J8HSF3</accession>
<comment type="caution">
    <text evidence="1">The sequence shown here is derived from an EMBL/GenBank/DDBJ whole genome shotgun (WGS) entry which is preliminary data.</text>
</comment>
<evidence type="ECO:0000313" key="1">
    <source>
        <dbReference type="EMBL" id="PNI01198.1"/>
    </source>
</evidence>
<dbReference type="AlphaFoldDB" id="A0A2J8HSF3"/>
<evidence type="ECO:0008006" key="3">
    <source>
        <dbReference type="Google" id="ProtNLM"/>
    </source>
</evidence>
<dbReference type="Proteomes" id="UP000236449">
    <property type="component" value="Unassembled WGS sequence"/>
</dbReference>
<sequence>MPNDTKALHQAAEKLSGELDKLSPDTLHYLRHGIASQDELAIVASICEHSEKLVELLTQIGNKPQ</sequence>
<proteinExistence type="predicted"/>
<name>A0A2J8HSF3_VIBDI</name>
<dbReference type="EMBL" id="POSK01000023">
    <property type="protein sequence ID" value="PNI01198.1"/>
    <property type="molecule type" value="Genomic_DNA"/>
</dbReference>
<dbReference type="RefSeq" id="WP_102967304.1">
    <property type="nucleotide sequence ID" value="NZ_POSK01000023.1"/>
</dbReference>
<organism evidence="1 2">
    <name type="scientific">Vibrio diazotrophicus</name>
    <dbReference type="NCBI Taxonomy" id="685"/>
    <lineage>
        <taxon>Bacteria</taxon>
        <taxon>Pseudomonadati</taxon>
        <taxon>Pseudomonadota</taxon>
        <taxon>Gammaproteobacteria</taxon>
        <taxon>Vibrionales</taxon>
        <taxon>Vibrionaceae</taxon>
        <taxon>Vibrio</taxon>
    </lineage>
</organism>
<gene>
    <name evidence="1" type="ORF">C1N32_20765</name>
</gene>